<dbReference type="Gene3D" id="3.30.559.30">
    <property type="entry name" value="Nonribosomal peptide synthetase, condensation domain"/>
    <property type="match status" value="1"/>
</dbReference>
<dbReference type="GO" id="GO:0008610">
    <property type="term" value="P:lipid biosynthetic process"/>
    <property type="evidence" value="ECO:0007669"/>
    <property type="project" value="UniProtKB-ARBA"/>
</dbReference>
<dbReference type="InterPro" id="IPR023213">
    <property type="entry name" value="CAT-like_dom_sf"/>
</dbReference>
<protein>
    <recommendedName>
        <fullName evidence="1">Condensation domain-containing protein</fullName>
    </recommendedName>
</protein>
<name>A0A4U3B9N2_9BACI</name>
<dbReference type="EMBL" id="SZON01000166">
    <property type="protein sequence ID" value="TKI97938.1"/>
    <property type="molecule type" value="Genomic_DNA"/>
</dbReference>
<dbReference type="GO" id="GO:0003824">
    <property type="term" value="F:catalytic activity"/>
    <property type="evidence" value="ECO:0007669"/>
    <property type="project" value="InterPro"/>
</dbReference>
<feature type="domain" description="Condensation" evidence="1">
    <location>
        <begin position="2"/>
        <end position="114"/>
    </location>
</feature>
<organism evidence="2 3">
    <name type="scientific">Bacillus wiedmannii</name>
    <dbReference type="NCBI Taxonomy" id="1890302"/>
    <lineage>
        <taxon>Bacteria</taxon>
        <taxon>Bacillati</taxon>
        <taxon>Bacillota</taxon>
        <taxon>Bacilli</taxon>
        <taxon>Bacillales</taxon>
        <taxon>Bacillaceae</taxon>
        <taxon>Bacillus</taxon>
        <taxon>Bacillus cereus group</taxon>
    </lineage>
</organism>
<dbReference type="Pfam" id="PF00668">
    <property type="entry name" value="Condensation"/>
    <property type="match status" value="1"/>
</dbReference>
<dbReference type="SUPFAM" id="SSF52777">
    <property type="entry name" value="CoA-dependent acyltransferases"/>
    <property type="match status" value="1"/>
</dbReference>
<accession>A0A4U3B9N2</accession>
<gene>
    <name evidence="2" type="ORF">FC699_06035</name>
</gene>
<comment type="caution">
    <text evidence="2">The sequence shown here is derived from an EMBL/GenBank/DDBJ whole genome shotgun (WGS) entry which is preliminary data.</text>
</comment>
<evidence type="ECO:0000313" key="3">
    <source>
        <dbReference type="Proteomes" id="UP000305222"/>
    </source>
</evidence>
<evidence type="ECO:0000313" key="2">
    <source>
        <dbReference type="EMBL" id="TKI97938.1"/>
    </source>
</evidence>
<evidence type="ECO:0000259" key="1">
    <source>
        <dbReference type="Pfam" id="PF00668"/>
    </source>
</evidence>
<dbReference type="InterPro" id="IPR001242">
    <property type="entry name" value="Condensation_dom"/>
</dbReference>
<dbReference type="Proteomes" id="UP000305222">
    <property type="component" value="Unassembled WGS sequence"/>
</dbReference>
<dbReference type="AlphaFoldDB" id="A0A4U3B9N2"/>
<reference evidence="2 3" key="1">
    <citation type="journal article" date="2019" name="Environ. Microbiol.">
        <title>An active ?-lactamase is a part of an orchestrated cell wall stress resistance network of Bacillus subtilis and related rhizosphere species.</title>
        <authorList>
            <person name="Bucher T."/>
            <person name="Keren-Paz A."/>
            <person name="Hausser J."/>
            <person name="Olender T."/>
            <person name="Cytryn E."/>
            <person name="Kolodkin-Gal I."/>
        </authorList>
    </citation>
    <scope>NUCLEOTIDE SEQUENCE [LARGE SCALE GENOMIC DNA]</scope>
    <source>
        <strain evidence="2 3">I5</strain>
    </source>
</reference>
<feature type="non-terminal residue" evidence="2">
    <location>
        <position position="1"/>
    </location>
</feature>
<sequence length="132" mass="15491">DNQDYQFDMIIDKLKIKRDLGRNPIFSTMLAFQESQINESIMGNLKMAPVQYRNKISKFDLTLFVEKGKKELFFEFEYASSLYKMETVKKLAENFLGILDTISSNKEIKLENIKIEGLVIENTEIENVKFNF</sequence>
<proteinExistence type="predicted"/>
<dbReference type="Gene3D" id="3.30.559.10">
    <property type="entry name" value="Chloramphenicol acetyltransferase-like domain"/>
    <property type="match status" value="1"/>
</dbReference>